<dbReference type="Pfam" id="PF13847">
    <property type="entry name" value="Methyltransf_31"/>
    <property type="match status" value="1"/>
</dbReference>
<dbReference type="EMBL" id="JMSE01000346">
    <property type="protein sequence ID" value="KDN70440.1"/>
    <property type="molecule type" value="Genomic_DNA"/>
</dbReference>
<gene>
    <name evidence="5" type="ORF">CSUB01_08774</name>
</gene>
<dbReference type="InterPro" id="IPR025714">
    <property type="entry name" value="Methyltranfer_dom"/>
</dbReference>
<dbReference type="InterPro" id="IPR029063">
    <property type="entry name" value="SAM-dependent_MTases_sf"/>
</dbReference>
<keyword evidence="6" id="KW-1185">Reference proteome</keyword>
<keyword evidence="1" id="KW-0808">Transferase</keyword>
<reference evidence="6" key="1">
    <citation type="journal article" date="2014" name="Genome Announc.">
        <title>Draft genome sequence of Colletotrichum sublineola, a destructive pathogen of cultivated sorghum.</title>
        <authorList>
            <person name="Baroncelli R."/>
            <person name="Sanz-Martin J.M."/>
            <person name="Rech G.E."/>
            <person name="Sukno S.A."/>
            <person name="Thon M.R."/>
        </authorList>
    </citation>
    <scope>NUCLEOTIDE SEQUENCE [LARGE SCALE GENOMIC DNA]</scope>
    <source>
        <strain evidence="6">TX430BB</strain>
    </source>
</reference>
<evidence type="ECO:0000256" key="3">
    <source>
        <dbReference type="SAM" id="Phobius"/>
    </source>
</evidence>
<protein>
    <recommendedName>
        <fullName evidence="4">Methyltransferase domain-containing protein</fullName>
    </recommendedName>
</protein>
<keyword evidence="3" id="KW-1133">Transmembrane helix</keyword>
<evidence type="ECO:0000256" key="1">
    <source>
        <dbReference type="ARBA" id="ARBA00022679"/>
    </source>
</evidence>
<sequence>MASSTTATETEPLINPNPNLQSYYASLESRIGYRLVLGGTRHFGYWDRDTYWPFPVGRGLRHMEDKLAEVLDLPKGSTVLDAGCGNGHVARHLASKHGLKIEAFDVVERHVQRARKSIKDAGLEASVKVNRRDYHHLESLADQSFDGIYTMETLVHATDPESVLAGFYRLLKPGGHVAHFEYDHEFDDGSPSDMVDNMHKINEWAAMPTNDRSNPGVFKQLLEEAGFVDVQVRDFSENIRPLCRLFYLLGIIPYLFIKFFGLEKYFINTVAGVETYRGKGRWRYVAISARKPGGPIEAPKSR</sequence>
<accession>A0A066XWT4</accession>
<dbReference type="CDD" id="cd02440">
    <property type="entry name" value="AdoMet_MTases"/>
    <property type="match status" value="1"/>
</dbReference>
<keyword evidence="3" id="KW-0812">Transmembrane</keyword>
<dbReference type="AlphaFoldDB" id="A0A066XWT4"/>
<dbReference type="OrthoDB" id="540004at2759"/>
<dbReference type="SUPFAM" id="SSF53335">
    <property type="entry name" value="S-adenosyl-L-methionine-dependent methyltransferases"/>
    <property type="match status" value="1"/>
</dbReference>
<evidence type="ECO:0000313" key="6">
    <source>
        <dbReference type="Proteomes" id="UP000027238"/>
    </source>
</evidence>
<dbReference type="STRING" id="1173701.A0A066XWT4"/>
<dbReference type="PANTHER" id="PTHR44068:SF1">
    <property type="entry name" value="HYPOTHETICAL LOC100005854"/>
    <property type="match status" value="1"/>
</dbReference>
<evidence type="ECO:0000259" key="4">
    <source>
        <dbReference type="Pfam" id="PF13847"/>
    </source>
</evidence>
<evidence type="ECO:0000313" key="5">
    <source>
        <dbReference type="EMBL" id="KDN70440.1"/>
    </source>
</evidence>
<name>A0A066XWT4_COLSU</name>
<dbReference type="GO" id="GO:0005783">
    <property type="term" value="C:endoplasmic reticulum"/>
    <property type="evidence" value="ECO:0007669"/>
    <property type="project" value="TreeGrafter"/>
</dbReference>
<comment type="caution">
    <text evidence="5">The sequence shown here is derived from an EMBL/GenBank/DDBJ whole genome shotgun (WGS) entry which is preliminary data.</text>
</comment>
<dbReference type="PANTHER" id="PTHR44068">
    <property type="entry name" value="ZGC:194242"/>
    <property type="match status" value="1"/>
</dbReference>
<dbReference type="InterPro" id="IPR050447">
    <property type="entry name" value="Erg6_SMT_methyltransf"/>
</dbReference>
<dbReference type="Gene3D" id="3.40.50.150">
    <property type="entry name" value="Vaccinia Virus protein VP39"/>
    <property type="match status" value="1"/>
</dbReference>
<organism evidence="5 6">
    <name type="scientific">Colletotrichum sublineola</name>
    <name type="common">Sorghum anthracnose fungus</name>
    <dbReference type="NCBI Taxonomy" id="1173701"/>
    <lineage>
        <taxon>Eukaryota</taxon>
        <taxon>Fungi</taxon>
        <taxon>Dikarya</taxon>
        <taxon>Ascomycota</taxon>
        <taxon>Pezizomycotina</taxon>
        <taxon>Sordariomycetes</taxon>
        <taxon>Hypocreomycetidae</taxon>
        <taxon>Glomerellales</taxon>
        <taxon>Glomerellaceae</taxon>
        <taxon>Colletotrichum</taxon>
        <taxon>Colletotrichum graminicola species complex</taxon>
    </lineage>
</organism>
<dbReference type="GO" id="GO:0003838">
    <property type="term" value="F:sterol 24-C-methyltransferase activity"/>
    <property type="evidence" value="ECO:0007669"/>
    <property type="project" value="TreeGrafter"/>
</dbReference>
<dbReference type="Proteomes" id="UP000027238">
    <property type="component" value="Unassembled WGS sequence"/>
</dbReference>
<feature type="transmembrane region" description="Helical" evidence="3">
    <location>
        <begin position="245"/>
        <end position="262"/>
    </location>
</feature>
<keyword evidence="3" id="KW-0472">Membrane</keyword>
<proteinExistence type="inferred from homology"/>
<evidence type="ECO:0000256" key="2">
    <source>
        <dbReference type="ARBA" id="ARBA00038188"/>
    </source>
</evidence>
<dbReference type="GO" id="GO:0006696">
    <property type="term" value="P:ergosterol biosynthetic process"/>
    <property type="evidence" value="ECO:0007669"/>
    <property type="project" value="TreeGrafter"/>
</dbReference>
<feature type="domain" description="Methyltransferase" evidence="4">
    <location>
        <begin position="75"/>
        <end position="202"/>
    </location>
</feature>
<dbReference type="eggNOG" id="KOG1269">
    <property type="taxonomic scope" value="Eukaryota"/>
</dbReference>
<dbReference type="OMA" id="FEYDHEL"/>
<dbReference type="HOGENOM" id="CLU_039068_2_0_1"/>
<comment type="similarity">
    <text evidence="2">Belongs to the class I-like SAM-binding methyltransferase superfamily. Erg6/SMT family.</text>
</comment>